<dbReference type="eggNOG" id="COG1309">
    <property type="taxonomic scope" value="Bacteria"/>
</dbReference>
<dbReference type="PANTHER" id="PTHR47506">
    <property type="entry name" value="TRANSCRIPTIONAL REGULATORY PROTEIN"/>
    <property type="match status" value="1"/>
</dbReference>
<evidence type="ECO:0000256" key="5">
    <source>
        <dbReference type="PROSITE-ProRule" id="PRU00335"/>
    </source>
</evidence>
<feature type="domain" description="HTH tetR-type" evidence="6">
    <location>
        <begin position="8"/>
        <end position="68"/>
    </location>
</feature>
<dbReference type="STRING" id="1185652.USDA257_c17460"/>
<evidence type="ECO:0000256" key="3">
    <source>
        <dbReference type="ARBA" id="ARBA00023125"/>
    </source>
</evidence>
<dbReference type="InterPro" id="IPR039538">
    <property type="entry name" value="BetI_C"/>
</dbReference>
<dbReference type="InterPro" id="IPR001647">
    <property type="entry name" value="HTH_TetR"/>
</dbReference>
<evidence type="ECO:0000313" key="8">
    <source>
        <dbReference type="Proteomes" id="UP000006180"/>
    </source>
</evidence>
<keyword evidence="1" id="KW-0678">Repressor</keyword>
<dbReference type="GO" id="GO:0003677">
    <property type="term" value="F:DNA binding"/>
    <property type="evidence" value="ECO:0007669"/>
    <property type="project" value="UniProtKB-UniRule"/>
</dbReference>
<dbReference type="PANTHER" id="PTHR47506:SF6">
    <property type="entry name" value="HTH-TYPE TRANSCRIPTIONAL REPRESSOR NEMR"/>
    <property type="match status" value="1"/>
</dbReference>
<dbReference type="Pfam" id="PF00440">
    <property type="entry name" value="TetR_N"/>
    <property type="match status" value="1"/>
</dbReference>
<dbReference type="AlphaFoldDB" id="I3X378"/>
<protein>
    <submittedName>
        <fullName evidence="7">Putative TetR family transcriptional regulator</fullName>
    </submittedName>
</protein>
<dbReference type="Pfam" id="PF13977">
    <property type="entry name" value="TetR_C_6"/>
    <property type="match status" value="1"/>
</dbReference>
<dbReference type="SUPFAM" id="SSF48498">
    <property type="entry name" value="Tetracyclin repressor-like, C-terminal domain"/>
    <property type="match status" value="1"/>
</dbReference>
<evidence type="ECO:0000256" key="4">
    <source>
        <dbReference type="ARBA" id="ARBA00023163"/>
    </source>
</evidence>
<organism evidence="7 8">
    <name type="scientific">Sinorhizobium fredii (strain USDA 257)</name>
    <dbReference type="NCBI Taxonomy" id="1185652"/>
    <lineage>
        <taxon>Bacteria</taxon>
        <taxon>Pseudomonadati</taxon>
        <taxon>Pseudomonadota</taxon>
        <taxon>Alphaproteobacteria</taxon>
        <taxon>Hyphomicrobiales</taxon>
        <taxon>Rhizobiaceae</taxon>
        <taxon>Sinorhizobium/Ensifer group</taxon>
        <taxon>Sinorhizobium</taxon>
    </lineage>
</organism>
<dbReference type="KEGG" id="sfd:USDA257_c17460"/>
<dbReference type="HOGENOM" id="CLU_069356_15_10_5"/>
<sequence length="215" mass="23949">MPRLVDHNERRKQICDVLLDIVSEAGIGAATIREVAERSGWSTGVIGHYFNNRQDLLLGGLRRAAEILAEHNTRVLKTLAGIAALEQILEGSIPLDKRRLALCRIFFFFYVEGMTEEDLRQELESYLVGWRKSVTRAIRDAQAQGDLPAELEPKRIAADLVGLADGLSIHSLLDPRVMAQLQEHSPVRYWIRRLAAGLPADQEGNPAHVTKIAVA</sequence>
<keyword evidence="4" id="KW-0804">Transcription</keyword>
<dbReference type="InterPro" id="IPR009057">
    <property type="entry name" value="Homeodomain-like_sf"/>
</dbReference>
<accession>I3X378</accession>
<dbReference type="Proteomes" id="UP000006180">
    <property type="component" value="Chromosome"/>
</dbReference>
<dbReference type="RefSeq" id="WP_014762515.1">
    <property type="nucleotide sequence ID" value="NC_018000.1"/>
</dbReference>
<gene>
    <name evidence="7" type="ORF">USDA257_c17460</name>
</gene>
<proteinExistence type="predicted"/>
<name>I3X378_SINF2</name>
<dbReference type="PROSITE" id="PS50977">
    <property type="entry name" value="HTH_TETR_2"/>
    <property type="match status" value="1"/>
</dbReference>
<dbReference type="EMBL" id="CP003563">
    <property type="protein sequence ID" value="AFL50334.1"/>
    <property type="molecule type" value="Genomic_DNA"/>
</dbReference>
<feature type="DNA-binding region" description="H-T-H motif" evidence="5">
    <location>
        <begin position="31"/>
        <end position="50"/>
    </location>
</feature>
<dbReference type="SUPFAM" id="SSF46689">
    <property type="entry name" value="Homeodomain-like"/>
    <property type="match status" value="1"/>
</dbReference>
<evidence type="ECO:0000259" key="6">
    <source>
        <dbReference type="PROSITE" id="PS50977"/>
    </source>
</evidence>
<dbReference type="InterPro" id="IPR036271">
    <property type="entry name" value="Tet_transcr_reg_TetR-rel_C_sf"/>
</dbReference>
<evidence type="ECO:0000256" key="2">
    <source>
        <dbReference type="ARBA" id="ARBA00023015"/>
    </source>
</evidence>
<reference evidence="7 8" key="1">
    <citation type="journal article" date="2012" name="J. Bacteriol.">
        <title>Complete genome sequence of the broad-host-range strain Sinorhizobium fredii USDA257.</title>
        <authorList>
            <person name="Schuldes J."/>
            <person name="Rodriguez Orbegoso M."/>
            <person name="Schmeisser C."/>
            <person name="Krishnan H.B."/>
            <person name="Daniel R."/>
            <person name="Streit W.R."/>
        </authorList>
    </citation>
    <scope>NUCLEOTIDE SEQUENCE [LARGE SCALE GENOMIC DNA]</scope>
    <source>
        <strain evidence="7 8">USDA 257</strain>
    </source>
</reference>
<keyword evidence="3 5" id="KW-0238">DNA-binding</keyword>
<evidence type="ECO:0000313" key="7">
    <source>
        <dbReference type="EMBL" id="AFL50334.1"/>
    </source>
</evidence>
<keyword evidence="2" id="KW-0805">Transcription regulation</keyword>
<dbReference type="Gene3D" id="1.10.357.10">
    <property type="entry name" value="Tetracycline Repressor, domain 2"/>
    <property type="match status" value="1"/>
</dbReference>
<evidence type="ECO:0000256" key="1">
    <source>
        <dbReference type="ARBA" id="ARBA00022491"/>
    </source>
</evidence>